<keyword evidence="2" id="KW-1185">Reference proteome</keyword>
<name>A0A974BJZ9_SEDHY</name>
<accession>A0A974BJZ9</accession>
<proteinExistence type="predicted"/>
<dbReference type="Proteomes" id="UP000611629">
    <property type="component" value="Unassembled WGS sequence"/>
</dbReference>
<evidence type="ECO:0000313" key="2">
    <source>
        <dbReference type="Proteomes" id="UP000611629"/>
    </source>
</evidence>
<dbReference type="RefSeq" id="WP_179237752.1">
    <property type="nucleotide sequence ID" value="NZ_JACBNQ010000007.1"/>
</dbReference>
<reference evidence="1" key="1">
    <citation type="submission" date="2020-07" db="EMBL/GenBank/DDBJ databases">
        <title>Genomic analysis of a strain of Sedimentibacter Hydroxybenzoicus DSM7310.</title>
        <authorList>
            <person name="Ma S."/>
        </authorList>
    </citation>
    <scope>NUCLEOTIDE SEQUENCE</scope>
    <source>
        <strain evidence="1">DSM 7310</strain>
    </source>
</reference>
<dbReference type="InterPro" id="IPR008930">
    <property type="entry name" value="Terpenoid_cyclase/PrenylTrfase"/>
</dbReference>
<organism evidence="1 2">
    <name type="scientific">Sedimentibacter hydroxybenzoicus DSM 7310</name>
    <dbReference type="NCBI Taxonomy" id="1123245"/>
    <lineage>
        <taxon>Bacteria</taxon>
        <taxon>Bacillati</taxon>
        <taxon>Bacillota</taxon>
        <taxon>Tissierellia</taxon>
        <taxon>Sedimentibacter</taxon>
    </lineage>
</organism>
<dbReference type="SUPFAM" id="SSF48239">
    <property type="entry name" value="Terpenoid cyclases/Protein prenyltransferases"/>
    <property type="match status" value="1"/>
</dbReference>
<protein>
    <submittedName>
        <fullName evidence="1">Uncharacterized protein</fullName>
    </submittedName>
</protein>
<dbReference type="EMBL" id="JACBNQ010000007">
    <property type="protein sequence ID" value="NYB74060.1"/>
    <property type="molecule type" value="Genomic_DNA"/>
</dbReference>
<dbReference type="AlphaFoldDB" id="A0A974BJZ9"/>
<comment type="caution">
    <text evidence="1">The sequence shown here is derived from an EMBL/GenBank/DDBJ whole genome shotgun (WGS) entry which is preliminary data.</text>
</comment>
<gene>
    <name evidence="1" type="ORF">HZF24_07880</name>
</gene>
<sequence>MYKNTKWTKEIIALQEDDGKWGCFHSLSQSYQSSITTEQALRRLLYLGYTIEDECIKKAVAYMNDCLIGKKEIPDRREKLHNWDIFTELILAAWIRIFRNDNVNANSVAEKWSNIISSAFSSGEYDHEEYISTYHKILGIKPKGGRFIDFVNFYPLSLLAGCLDEETESAFIEYVLNKDTGIYYIYDHKIYTLPNAFKSRDASRFLGAIELLSKYKASKAKLRFVVNWLESNKNQDGKWDMGSVTNDKIYFPLSDNWRKKETRESDCTERITKIILSLSQ</sequence>
<evidence type="ECO:0000313" key="1">
    <source>
        <dbReference type="EMBL" id="NYB74060.1"/>
    </source>
</evidence>